<organism evidence="2 3">
    <name type="scientific">Acaulospora morrowiae</name>
    <dbReference type="NCBI Taxonomy" id="94023"/>
    <lineage>
        <taxon>Eukaryota</taxon>
        <taxon>Fungi</taxon>
        <taxon>Fungi incertae sedis</taxon>
        <taxon>Mucoromycota</taxon>
        <taxon>Glomeromycotina</taxon>
        <taxon>Glomeromycetes</taxon>
        <taxon>Diversisporales</taxon>
        <taxon>Acaulosporaceae</taxon>
        <taxon>Acaulospora</taxon>
    </lineage>
</organism>
<dbReference type="Proteomes" id="UP000789342">
    <property type="component" value="Unassembled WGS sequence"/>
</dbReference>
<dbReference type="AlphaFoldDB" id="A0A9N9FNS8"/>
<feature type="compositionally biased region" description="Polar residues" evidence="1">
    <location>
        <begin position="212"/>
        <end position="229"/>
    </location>
</feature>
<feature type="region of interest" description="Disordered" evidence="1">
    <location>
        <begin position="260"/>
        <end position="510"/>
    </location>
</feature>
<feature type="compositionally biased region" description="Polar residues" evidence="1">
    <location>
        <begin position="38"/>
        <end position="59"/>
    </location>
</feature>
<keyword evidence="3" id="KW-1185">Reference proteome</keyword>
<feature type="compositionally biased region" description="Polar residues" evidence="1">
    <location>
        <begin position="335"/>
        <end position="381"/>
    </location>
</feature>
<dbReference type="PRINTS" id="PR01217">
    <property type="entry name" value="PRICHEXTENSN"/>
</dbReference>
<comment type="caution">
    <text evidence="2">The sequence shown here is derived from an EMBL/GenBank/DDBJ whole genome shotgun (WGS) entry which is preliminary data.</text>
</comment>
<evidence type="ECO:0000256" key="1">
    <source>
        <dbReference type="SAM" id="MobiDB-lite"/>
    </source>
</evidence>
<feature type="non-terminal residue" evidence="2">
    <location>
        <position position="1"/>
    </location>
</feature>
<accession>A0A9N9FNS8</accession>
<feature type="compositionally biased region" description="Basic and acidic residues" evidence="1">
    <location>
        <begin position="1"/>
        <end position="23"/>
    </location>
</feature>
<protein>
    <submittedName>
        <fullName evidence="2">11191_t:CDS:1</fullName>
    </submittedName>
</protein>
<feature type="compositionally biased region" description="Polar residues" evidence="1">
    <location>
        <begin position="158"/>
        <end position="169"/>
    </location>
</feature>
<dbReference type="EMBL" id="CAJVPV010003203">
    <property type="protein sequence ID" value="CAG8545937.1"/>
    <property type="molecule type" value="Genomic_DNA"/>
</dbReference>
<sequence length="640" mass="71124">KDSKVDLFQRRGKAIDKLEKVPERSPQSSPRYTPLIPSGTSSPLSPYNYTISQTLSSRSAGGELSKSNSTPLPSSKSLSPHSNPPLYHSKSMDHTQPAHYKNLHASKSTGHLRDGDKVISKKSRPVPLDLDDDDDDLLYPDGQKSKRKHQAQDLIDFLNSTPPSEQTEFPRSVKKDLLNESGKKKEKKFKKFFSKLRKPPSEDSSTDHKRVPTSSGFPSANYSHGLNSTVAGKPARYVKIQIPQMPAKEENQEQSIFDQVEQARHARHMSRASLSGSTRSAQTPNRTTFSVNGGMQSPISNTGFEDTSIVNNGNQKIPPTSAKTPDKVLQKKRSQTQIQREQNTRQQHNISQTPTEDKLQSTPSESEAYKTSSVKNVYSETPSKKEPTPTIHAPSKKEPTPTIYAPSRKELTPTSHAPSRKEFTPTSHVPLKKEFTPTGHVPLKKEPTPTGHVPLKKEPTPTGHVPSKKELTPTGHVPSKKEPTPTSHIPSKNEPTPTSHIPSKKEPTPTIHAPVASTIISRQLSENSEESVEKFDSFMGIIVSTELECEDEVLEQEILVEETEEEERNEALVAEWLLGTGLIFKSAITYVDIVQVYEENSDTQNSGYYDENDAEFMEVQENNIDACSEVIESHELQVDA</sequence>
<evidence type="ECO:0000313" key="3">
    <source>
        <dbReference type="Proteomes" id="UP000789342"/>
    </source>
</evidence>
<feature type="region of interest" description="Disordered" evidence="1">
    <location>
        <begin position="1"/>
        <end position="229"/>
    </location>
</feature>
<proteinExistence type="predicted"/>
<gene>
    <name evidence="2" type="ORF">AMORRO_LOCUS5349</name>
</gene>
<feature type="compositionally biased region" description="Basic and acidic residues" evidence="1">
    <location>
        <begin position="199"/>
        <end position="210"/>
    </location>
</feature>
<feature type="compositionally biased region" description="Acidic residues" evidence="1">
    <location>
        <begin position="129"/>
        <end position="138"/>
    </location>
</feature>
<feature type="compositionally biased region" description="Low complexity" evidence="1">
    <location>
        <begin position="64"/>
        <end position="86"/>
    </location>
</feature>
<name>A0A9N9FNS8_9GLOM</name>
<feature type="compositionally biased region" description="Basic residues" evidence="1">
    <location>
        <begin position="184"/>
        <end position="198"/>
    </location>
</feature>
<feature type="compositionally biased region" description="Polar residues" evidence="1">
    <location>
        <begin position="484"/>
        <end position="501"/>
    </location>
</feature>
<feature type="compositionally biased region" description="Polar residues" evidence="1">
    <location>
        <begin position="272"/>
        <end position="323"/>
    </location>
</feature>
<evidence type="ECO:0000313" key="2">
    <source>
        <dbReference type="EMBL" id="CAG8545937.1"/>
    </source>
</evidence>
<reference evidence="2" key="1">
    <citation type="submission" date="2021-06" db="EMBL/GenBank/DDBJ databases">
        <authorList>
            <person name="Kallberg Y."/>
            <person name="Tangrot J."/>
            <person name="Rosling A."/>
        </authorList>
    </citation>
    <scope>NUCLEOTIDE SEQUENCE</scope>
    <source>
        <strain evidence="2">CL551</strain>
    </source>
</reference>
<feature type="compositionally biased region" description="Basic and acidic residues" evidence="1">
    <location>
        <begin position="171"/>
        <end position="183"/>
    </location>
</feature>